<proteinExistence type="predicted"/>
<evidence type="ECO:0000256" key="4">
    <source>
        <dbReference type="ARBA" id="ARBA00023163"/>
    </source>
</evidence>
<keyword evidence="3" id="KW-0238">DNA-binding</keyword>
<dbReference type="PANTHER" id="PTHR34397">
    <property type="entry name" value="OS05G0237600 PROTEIN"/>
    <property type="match status" value="1"/>
</dbReference>
<sequence>MEGSVHLIRTADDVSASPKESGLVRNMETARREPAGSEIRSGGGDHRDGHRVGISLLPLKKRALNDHRSSSNPYGNSDDAYSPPPKMRRIDDCVRAEKKDADQGPAARAAAEKGKAVSDAVRWLNKGKWSAPVETTSVPPQPQPPPVAKLLHDGIRSFARANERSVHHAHRNAHAYDADEAADASTKTKQSNHTETRRIAAPGAEAVFSDGVRAQLEQLGATEPRFVHRKRLEKSDVCTNQNRLLISCKRESMAGCPITGCFSSAEMRRVEDKHVGLQVTALDRGGGRHTLTCKFLDSNSGYRFISGWGEFLKWNGLVLDGRGRWTRDVDVEIWAFRSRELRKQPALRPDGTLVKGKDGKPVEGGLEVDDHFHPDGSLGLLLLHREKGRRRVEDDDDDDEGDEPPMPVAPRREKKSNKQRDNKKRDASVSTSAGKEQGEAGAGATMSKVEMDAKFGVSTSNAVIGMMGLRDAMLRLRQRRENVERSVPPLNTLETETRSWHTTLFR</sequence>
<feature type="compositionally biased region" description="Basic and acidic residues" evidence="6">
    <location>
        <begin position="416"/>
        <end position="427"/>
    </location>
</feature>
<protein>
    <submittedName>
        <fullName evidence="7">Uncharacterized protein</fullName>
    </submittedName>
</protein>
<evidence type="ECO:0000256" key="2">
    <source>
        <dbReference type="ARBA" id="ARBA00023015"/>
    </source>
</evidence>
<dbReference type="Proteomes" id="UP000324897">
    <property type="component" value="Unassembled WGS sequence"/>
</dbReference>
<name>A0A5J9VKI1_9POAL</name>
<feature type="region of interest" description="Disordered" evidence="6">
    <location>
        <begin position="1"/>
        <end position="87"/>
    </location>
</feature>
<evidence type="ECO:0000256" key="1">
    <source>
        <dbReference type="ARBA" id="ARBA00004123"/>
    </source>
</evidence>
<dbReference type="Gene3D" id="2.40.330.10">
    <property type="entry name" value="DNA-binding pseudobarrel domain"/>
    <property type="match status" value="1"/>
</dbReference>
<keyword evidence="2" id="KW-0805">Transcription regulation</keyword>
<feature type="region of interest" description="Disordered" evidence="6">
    <location>
        <begin position="167"/>
        <end position="196"/>
    </location>
</feature>
<dbReference type="EMBL" id="RWGY01000009">
    <property type="protein sequence ID" value="TVU35946.1"/>
    <property type="molecule type" value="Genomic_DNA"/>
</dbReference>
<keyword evidence="5" id="KW-0539">Nucleus</keyword>
<comment type="subcellular location">
    <subcellularLocation>
        <location evidence="1">Nucleus</location>
    </subcellularLocation>
</comment>
<evidence type="ECO:0000313" key="8">
    <source>
        <dbReference type="Proteomes" id="UP000324897"/>
    </source>
</evidence>
<dbReference type="SUPFAM" id="SSF101936">
    <property type="entry name" value="DNA-binding pseudobarrel domain"/>
    <property type="match status" value="1"/>
</dbReference>
<reference evidence="7 8" key="1">
    <citation type="journal article" date="2019" name="Sci. Rep.">
        <title>A high-quality genome of Eragrostis curvula grass provides insights into Poaceae evolution and supports new strategies to enhance forage quality.</title>
        <authorList>
            <person name="Carballo J."/>
            <person name="Santos B.A.C.M."/>
            <person name="Zappacosta D."/>
            <person name="Garbus I."/>
            <person name="Selva J.P."/>
            <person name="Gallo C.A."/>
            <person name="Diaz A."/>
            <person name="Albertini E."/>
            <person name="Caccamo M."/>
            <person name="Echenique V."/>
        </authorList>
    </citation>
    <scope>NUCLEOTIDE SEQUENCE [LARGE SCALE GENOMIC DNA]</scope>
    <source>
        <strain evidence="8">cv. Victoria</strain>
        <tissue evidence="7">Leaf</tissue>
    </source>
</reference>
<accession>A0A5J9VKI1</accession>
<evidence type="ECO:0000256" key="6">
    <source>
        <dbReference type="SAM" id="MobiDB-lite"/>
    </source>
</evidence>
<feature type="region of interest" description="Disordered" evidence="6">
    <location>
        <begin position="389"/>
        <end position="445"/>
    </location>
</feature>
<keyword evidence="8" id="KW-1185">Reference proteome</keyword>
<evidence type="ECO:0000313" key="7">
    <source>
        <dbReference type="EMBL" id="TVU35946.1"/>
    </source>
</evidence>
<dbReference type="AlphaFoldDB" id="A0A5J9VKI1"/>
<evidence type="ECO:0000256" key="3">
    <source>
        <dbReference type="ARBA" id="ARBA00023125"/>
    </source>
</evidence>
<dbReference type="InterPro" id="IPR003340">
    <property type="entry name" value="B3_DNA-bd"/>
</dbReference>
<dbReference type="CDD" id="cd10017">
    <property type="entry name" value="B3_DNA"/>
    <property type="match status" value="1"/>
</dbReference>
<dbReference type="InterPro" id="IPR015300">
    <property type="entry name" value="DNA-bd_pseudobarrel_sf"/>
</dbReference>
<dbReference type="PANTHER" id="PTHR34397:SF13">
    <property type="entry name" value="TF-B3 DOMAIN-CONTAINING PROTEIN"/>
    <property type="match status" value="1"/>
</dbReference>
<comment type="caution">
    <text evidence="7">The sequence shown here is derived from an EMBL/GenBank/DDBJ whole genome shotgun (WGS) entry which is preliminary data.</text>
</comment>
<keyword evidence="4" id="KW-0804">Transcription</keyword>
<dbReference type="OrthoDB" id="677889at2759"/>
<organism evidence="7 8">
    <name type="scientific">Eragrostis curvula</name>
    <name type="common">weeping love grass</name>
    <dbReference type="NCBI Taxonomy" id="38414"/>
    <lineage>
        <taxon>Eukaryota</taxon>
        <taxon>Viridiplantae</taxon>
        <taxon>Streptophyta</taxon>
        <taxon>Embryophyta</taxon>
        <taxon>Tracheophyta</taxon>
        <taxon>Spermatophyta</taxon>
        <taxon>Magnoliopsida</taxon>
        <taxon>Liliopsida</taxon>
        <taxon>Poales</taxon>
        <taxon>Poaceae</taxon>
        <taxon>PACMAD clade</taxon>
        <taxon>Chloridoideae</taxon>
        <taxon>Eragrostideae</taxon>
        <taxon>Eragrostidinae</taxon>
        <taxon>Eragrostis</taxon>
    </lineage>
</organism>
<feature type="non-terminal residue" evidence="7">
    <location>
        <position position="1"/>
    </location>
</feature>
<dbReference type="Gramene" id="TVU35946">
    <property type="protein sequence ID" value="TVU35946"/>
    <property type="gene ID" value="EJB05_17853"/>
</dbReference>
<feature type="region of interest" description="Disordered" evidence="6">
    <location>
        <begin position="348"/>
        <end position="371"/>
    </location>
</feature>
<evidence type="ECO:0000256" key="5">
    <source>
        <dbReference type="ARBA" id="ARBA00023242"/>
    </source>
</evidence>
<dbReference type="GO" id="GO:0003677">
    <property type="term" value="F:DNA binding"/>
    <property type="evidence" value="ECO:0007669"/>
    <property type="project" value="UniProtKB-KW"/>
</dbReference>
<dbReference type="GO" id="GO:0005634">
    <property type="term" value="C:nucleus"/>
    <property type="evidence" value="ECO:0007669"/>
    <property type="project" value="UniProtKB-SubCell"/>
</dbReference>
<feature type="compositionally biased region" description="Acidic residues" evidence="6">
    <location>
        <begin position="394"/>
        <end position="403"/>
    </location>
</feature>
<gene>
    <name evidence="7" type="ORF">EJB05_17853</name>
</gene>